<evidence type="ECO:0000313" key="2">
    <source>
        <dbReference type="Proteomes" id="UP000028878"/>
    </source>
</evidence>
<organism evidence="1 2">
    <name type="scientific">Hydrogenophaga intermedia</name>
    <dbReference type="NCBI Taxonomy" id="65786"/>
    <lineage>
        <taxon>Bacteria</taxon>
        <taxon>Pseudomonadati</taxon>
        <taxon>Pseudomonadota</taxon>
        <taxon>Betaproteobacteria</taxon>
        <taxon>Burkholderiales</taxon>
        <taxon>Comamonadaceae</taxon>
        <taxon>Hydrogenophaga</taxon>
    </lineage>
</organism>
<keyword evidence="2" id="KW-1185">Reference proteome</keyword>
<dbReference type="AlphaFoldDB" id="A0A1L1PBW0"/>
<dbReference type="RefSeq" id="WP_035621388.1">
    <property type="nucleotide sequence ID" value="NZ_CCAE010000011.1"/>
</dbReference>
<accession>A0A1L1PBW0</accession>
<reference evidence="2" key="1">
    <citation type="submission" date="2014-11" db="EMBL/GenBank/DDBJ databases">
        <title>Draft genome sequence of Hydrogenophaga intermedia S1.</title>
        <authorList>
            <person name="Gan H.M."/>
            <person name="Chew T.H."/>
            <person name="Stolz A."/>
        </authorList>
    </citation>
    <scope>NUCLEOTIDE SEQUENCE [LARGE SCALE GENOMIC DNA]</scope>
    <source>
        <strain evidence="2">S1</strain>
    </source>
</reference>
<proteinExistence type="predicted"/>
<evidence type="ECO:0000313" key="1">
    <source>
        <dbReference type="EMBL" id="CDN87502.1"/>
    </source>
</evidence>
<name>A0A1L1PBW0_HYDIT</name>
<gene>
    <name evidence="1" type="ORF">BN948_01924</name>
</gene>
<dbReference type="EMBL" id="CCAE010000011">
    <property type="protein sequence ID" value="CDN87502.1"/>
    <property type="molecule type" value="Genomic_DNA"/>
</dbReference>
<protein>
    <submittedName>
        <fullName evidence="1">Uncharacterized protein</fullName>
    </submittedName>
</protein>
<sequence length="114" mass="11233">MKTTIKLTAGRALVVQPAPGKGVRVDVTLAGVVVAGDVLTPDQTGALLFGLEQAAEAAGIAADRVSEGIASALRIKAAPLAVVKRTACAASGCNYPEGECSGALGGCIGCRRAA</sequence>
<dbReference type="Proteomes" id="UP000028878">
    <property type="component" value="Unassembled WGS sequence"/>
</dbReference>